<organism evidence="2 3">
    <name type="scientific">Escallonia herrerae</name>
    <dbReference type="NCBI Taxonomy" id="1293975"/>
    <lineage>
        <taxon>Eukaryota</taxon>
        <taxon>Viridiplantae</taxon>
        <taxon>Streptophyta</taxon>
        <taxon>Embryophyta</taxon>
        <taxon>Tracheophyta</taxon>
        <taxon>Spermatophyta</taxon>
        <taxon>Magnoliopsida</taxon>
        <taxon>eudicotyledons</taxon>
        <taxon>Gunneridae</taxon>
        <taxon>Pentapetalae</taxon>
        <taxon>asterids</taxon>
        <taxon>campanulids</taxon>
        <taxon>Escalloniales</taxon>
        <taxon>Escalloniaceae</taxon>
        <taxon>Escallonia</taxon>
    </lineage>
</organism>
<proteinExistence type="predicted"/>
<name>A0AA88WIL8_9ASTE</name>
<sequence>MFYFSVYEVCKKAVLWREVEHFKGGSGDGDTTDLVVFGDGSMPMVEFAMKDLGDLNFFLGIEARQASSSLFLSQTHYTATLLQRFDMLGTNSISTPITFTPQPSLHHGGLLPDSTVYRNMVGALQYLTMARPDIAYSVSLVSQLMHSSSTSHLQVVKRIFCYLKGIVRHGVLLLPISNLSLSACTDADWAACPDSHRSTSGYALLLGSNVVSWSAKKHPTMSHVSAESEYRFVAYAVAES</sequence>
<evidence type="ECO:0000313" key="2">
    <source>
        <dbReference type="EMBL" id="KAK3026335.1"/>
    </source>
</evidence>
<gene>
    <name evidence="2" type="ORF">RJ639_041384</name>
</gene>
<reference evidence="2" key="1">
    <citation type="submission" date="2022-12" db="EMBL/GenBank/DDBJ databases">
        <title>Draft genome assemblies for two species of Escallonia (Escalloniales).</title>
        <authorList>
            <person name="Chanderbali A."/>
            <person name="Dervinis C."/>
            <person name="Anghel I."/>
            <person name="Soltis D."/>
            <person name="Soltis P."/>
            <person name="Zapata F."/>
        </authorList>
    </citation>
    <scope>NUCLEOTIDE SEQUENCE</scope>
    <source>
        <strain evidence="2">UCBG64.0493</strain>
        <tissue evidence="2">Leaf</tissue>
    </source>
</reference>
<evidence type="ECO:0000313" key="3">
    <source>
        <dbReference type="Proteomes" id="UP001188597"/>
    </source>
</evidence>
<comment type="caution">
    <text evidence="2">The sequence shown here is derived from an EMBL/GenBank/DDBJ whole genome shotgun (WGS) entry which is preliminary data.</text>
</comment>
<accession>A0AA88WIL8</accession>
<protein>
    <recommendedName>
        <fullName evidence="1">Reverse transcriptase Ty1/copia-type domain-containing protein</fullName>
    </recommendedName>
</protein>
<dbReference type="EMBL" id="JAVXUP010000505">
    <property type="protein sequence ID" value="KAK3026335.1"/>
    <property type="molecule type" value="Genomic_DNA"/>
</dbReference>
<dbReference type="Proteomes" id="UP001188597">
    <property type="component" value="Unassembled WGS sequence"/>
</dbReference>
<evidence type="ECO:0000259" key="1">
    <source>
        <dbReference type="Pfam" id="PF07727"/>
    </source>
</evidence>
<dbReference type="PANTHER" id="PTHR11439">
    <property type="entry name" value="GAG-POL-RELATED RETROTRANSPOSON"/>
    <property type="match status" value="1"/>
</dbReference>
<dbReference type="Pfam" id="PF07727">
    <property type="entry name" value="RVT_2"/>
    <property type="match status" value="1"/>
</dbReference>
<dbReference type="CDD" id="cd09272">
    <property type="entry name" value="RNase_HI_RT_Ty1"/>
    <property type="match status" value="1"/>
</dbReference>
<keyword evidence="3" id="KW-1185">Reference proteome</keyword>
<dbReference type="PANTHER" id="PTHR11439:SF455">
    <property type="entry name" value="RLK (RECEPTOR-LIKE PROTEIN KINASE) 8, PUTATIVE-RELATED"/>
    <property type="match status" value="1"/>
</dbReference>
<dbReference type="AlphaFoldDB" id="A0AA88WIL8"/>
<feature type="domain" description="Reverse transcriptase Ty1/copia-type" evidence="1">
    <location>
        <begin position="45"/>
        <end position="97"/>
    </location>
</feature>
<dbReference type="InterPro" id="IPR013103">
    <property type="entry name" value="RVT_2"/>
</dbReference>